<comment type="caution">
    <text evidence="1">The sequence shown here is derived from an EMBL/GenBank/DDBJ whole genome shotgun (WGS) entry which is preliminary data.</text>
</comment>
<dbReference type="EMBL" id="QLLR01000020">
    <property type="protein sequence ID" value="RAJ27279.1"/>
    <property type="molecule type" value="Genomic_DNA"/>
</dbReference>
<accession>A0A327SDY7</accession>
<reference evidence="1 2" key="1">
    <citation type="submission" date="2018-06" db="EMBL/GenBank/DDBJ databases">
        <title>Genomic Encyclopedia of Archaeal and Bacterial Type Strains, Phase II (KMG-II): from individual species to whole genera.</title>
        <authorList>
            <person name="Goeker M."/>
        </authorList>
    </citation>
    <scope>NUCLEOTIDE SEQUENCE [LARGE SCALE GENOMIC DNA]</scope>
    <source>
        <strain evidence="1 2">DSM 14825</strain>
    </source>
</reference>
<dbReference type="OrthoDB" id="8904414at2"/>
<name>A0A327SDY7_9SPHI</name>
<organism evidence="1 2">
    <name type="scientific">Pedobacter cryoconitis</name>
    <dbReference type="NCBI Taxonomy" id="188932"/>
    <lineage>
        <taxon>Bacteria</taxon>
        <taxon>Pseudomonadati</taxon>
        <taxon>Bacteroidota</taxon>
        <taxon>Sphingobacteriia</taxon>
        <taxon>Sphingobacteriales</taxon>
        <taxon>Sphingobacteriaceae</taxon>
        <taxon>Pedobacter</taxon>
    </lineage>
</organism>
<gene>
    <name evidence="1" type="ORF">LY11_03570</name>
</gene>
<proteinExistence type="predicted"/>
<dbReference type="RefSeq" id="WP_111634983.1">
    <property type="nucleotide sequence ID" value="NZ_QLLR01000020.1"/>
</dbReference>
<dbReference type="Proteomes" id="UP000249754">
    <property type="component" value="Unassembled WGS sequence"/>
</dbReference>
<protein>
    <submittedName>
        <fullName evidence="1">Uncharacterized protein</fullName>
    </submittedName>
</protein>
<dbReference type="AlphaFoldDB" id="A0A327SDY7"/>
<sequence>MTSEIQILKDFVEGKLSPKAFEQHIYTNSALEELLSDPAISWHGTYLEGTTAFLYLAELNYGNSAGQIEAHGTAELFLMKIGIEVIASKKYTQDHELLISATPKYIDADADFIEKYILPTDKMIAKADKKQFIKQRYAELFKYQTKPPQWIQHPDWLIKNDKPLFFLGQFEIKNCNLFHDDGRIYLFIDTGTGAVETVKQFY</sequence>
<evidence type="ECO:0000313" key="1">
    <source>
        <dbReference type="EMBL" id="RAJ27279.1"/>
    </source>
</evidence>
<evidence type="ECO:0000313" key="2">
    <source>
        <dbReference type="Proteomes" id="UP000249754"/>
    </source>
</evidence>